<reference evidence="2 3" key="1">
    <citation type="journal article" date="2013" name="Antonie Van Leeuwenhoek">
        <title>Dongia rigui sp. nov., isolated from freshwater of a large wetland in Korea.</title>
        <authorList>
            <person name="Baik K.S."/>
            <person name="Hwang Y.M."/>
            <person name="Choi J.S."/>
            <person name="Kwon J."/>
            <person name="Seong C.N."/>
        </authorList>
    </citation>
    <scope>NUCLEOTIDE SEQUENCE [LARGE SCALE GENOMIC DNA]</scope>
    <source>
        <strain evidence="2 3">04SU4-P</strain>
    </source>
</reference>
<dbReference type="CDD" id="cd00683">
    <property type="entry name" value="Trans_IPPS_HH"/>
    <property type="match status" value="1"/>
</dbReference>
<comment type="caution">
    <text evidence="2">The sequence shown here is derived from an EMBL/GenBank/DDBJ whole genome shotgun (WGS) entry which is preliminary data.</text>
</comment>
<dbReference type="InterPro" id="IPR044843">
    <property type="entry name" value="Trans_IPPS_bact-type"/>
</dbReference>
<evidence type="ECO:0000313" key="3">
    <source>
        <dbReference type="Proteomes" id="UP001271769"/>
    </source>
</evidence>
<dbReference type="NCBIfam" id="TIGR03465">
    <property type="entry name" value="HpnD"/>
    <property type="match status" value="1"/>
</dbReference>
<proteinExistence type="predicted"/>
<dbReference type="SFLD" id="SFLDS00005">
    <property type="entry name" value="Isoprenoid_Synthase_Type_I"/>
    <property type="match status" value="1"/>
</dbReference>
<organism evidence="2 3">
    <name type="scientific">Dongia rigui</name>
    <dbReference type="NCBI Taxonomy" id="940149"/>
    <lineage>
        <taxon>Bacteria</taxon>
        <taxon>Pseudomonadati</taxon>
        <taxon>Pseudomonadota</taxon>
        <taxon>Alphaproteobacteria</taxon>
        <taxon>Rhodospirillales</taxon>
        <taxon>Dongiaceae</taxon>
        <taxon>Dongia</taxon>
    </lineage>
</organism>
<dbReference type="InterPro" id="IPR008949">
    <property type="entry name" value="Isoprenoid_synthase_dom_sf"/>
</dbReference>
<protein>
    <submittedName>
        <fullName evidence="2">Presqualene diphosphate synthase HpnD</fullName>
        <ecNumber evidence="2">2.5.1.103</ecNumber>
    </submittedName>
</protein>
<dbReference type="EMBL" id="JAXCLX010000004">
    <property type="protein sequence ID" value="MDY0874025.1"/>
    <property type="molecule type" value="Genomic_DNA"/>
</dbReference>
<dbReference type="SUPFAM" id="SSF48576">
    <property type="entry name" value="Terpenoid synthases"/>
    <property type="match status" value="1"/>
</dbReference>
<dbReference type="InterPro" id="IPR033904">
    <property type="entry name" value="Trans_IPPS_HH"/>
</dbReference>
<name>A0ABU5E495_9PROT</name>
<evidence type="ECO:0000256" key="1">
    <source>
        <dbReference type="ARBA" id="ARBA00022679"/>
    </source>
</evidence>
<accession>A0ABU5E495</accession>
<dbReference type="SFLD" id="SFLDG01212">
    <property type="entry name" value="Phytoene_synthase_like"/>
    <property type="match status" value="1"/>
</dbReference>
<dbReference type="Proteomes" id="UP001271769">
    <property type="component" value="Unassembled WGS sequence"/>
</dbReference>
<dbReference type="InterPro" id="IPR017828">
    <property type="entry name" value="SQ_synth_HpnD-like"/>
</dbReference>
<dbReference type="GO" id="GO:0016740">
    <property type="term" value="F:transferase activity"/>
    <property type="evidence" value="ECO:0007669"/>
    <property type="project" value="UniProtKB-KW"/>
</dbReference>
<dbReference type="InterPro" id="IPR019845">
    <property type="entry name" value="Squalene/phytoene_synthase_CS"/>
</dbReference>
<dbReference type="EC" id="2.5.1.103" evidence="2"/>
<keyword evidence="1 2" id="KW-0808">Transferase</keyword>
<dbReference type="PANTHER" id="PTHR31480">
    <property type="entry name" value="BIFUNCTIONAL LYCOPENE CYCLASE/PHYTOENE SYNTHASE"/>
    <property type="match status" value="1"/>
</dbReference>
<dbReference type="Pfam" id="PF00494">
    <property type="entry name" value="SQS_PSY"/>
    <property type="match status" value="1"/>
</dbReference>
<dbReference type="Gene3D" id="1.10.600.10">
    <property type="entry name" value="Farnesyl Diphosphate Synthase"/>
    <property type="match status" value="1"/>
</dbReference>
<dbReference type="InterPro" id="IPR002060">
    <property type="entry name" value="Squ/phyt_synthse"/>
</dbReference>
<dbReference type="PROSITE" id="PS01045">
    <property type="entry name" value="SQUALEN_PHYTOEN_SYN_2"/>
    <property type="match status" value="1"/>
</dbReference>
<dbReference type="RefSeq" id="WP_320502500.1">
    <property type="nucleotide sequence ID" value="NZ_JAXCLX010000004.1"/>
</dbReference>
<keyword evidence="3" id="KW-1185">Reference proteome</keyword>
<evidence type="ECO:0000313" key="2">
    <source>
        <dbReference type="EMBL" id="MDY0874025.1"/>
    </source>
</evidence>
<dbReference type="SFLD" id="SFLDG01018">
    <property type="entry name" value="Squalene/Phytoene_Synthase_Lik"/>
    <property type="match status" value="1"/>
</dbReference>
<sequence length="282" mass="31472">MMDATQANTGAIAAQVKASGTSFYAAMRLLPEARRDAMFAIYAFCREVDDIADEEGSQEEKRRGLAEWRAEIDRLYAGEPSGPIAQALLKPVREFKLRRDDFIAVIDGMEMDATDAIQAPDMALLDLYCDRVASAVGRLSVRAFGATEAIADDVAYHLGRALQLTNILRDIEEDAGRGRLYLPRDLLARHGIVSDDLGVIRAHPHLPRVCRDLAATAKEHFAKADAAMRQCAKEPMRPARIMGAVYGALLDKLIAWDWRDLTTEIKVPKWRKIWLAVRYGFL</sequence>
<gene>
    <name evidence="2" type="primary">hpnD</name>
    <name evidence="2" type="ORF">SMD31_18940</name>
</gene>